<gene>
    <name evidence="6" type="ORF">IAB69_00540</name>
</gene>
<evidence type="ECO:0000256" key="2">
    <source>
        <dbReference type="ARBA" id="ARBA00011322"/>
    </source>
</evidence>
<dbReference type="SUPFAM" id="SSF52540">
    <property type="entry name" value="P-loop containing nucleoside triphosphate hydrolases"/>
    <property type="match status" value="1"/>
</dbReference>
<evidence type="ECO:0000256" key="4">
    <source>
        <dbReference type="SAM" id="Coils"/>
    </source>
</evidence>
<dbReference type="Pfam" id="PF13558">
    <property type="entry name" value="SbcC_Walker_B"/>
    <property type="match status" value="1"/>
</dbReference>
<dbReference type="Pfam" id="PF13476">
    <property type="entry name" value="AAA_23"/>
    <property type="match status" value="1"/>
</dbReference>
<accession>A0A9D1MJF4</accession>
<dbReference type="AlphaFoldDB" id="A0A9D1MJF4"/>
<comment type="subunit">
    <text evidence="2">Heterodimer of SbcC and SbcD.</text>
</comment>
<feature type="coiled-coil region" evidence="4">
    <location>
        <begin position="205"/>
        <end position="266"/>
    </location>
</feature>
<feature type="coiled-coil region" evidence="4">
    <location>
        <begin position="473"/>
        <end position="615"/>
    </location>
</feature>
<sequence length="889" mass="100011">MKPLKLEFKGLNSFSERATIDFAPLLKSGIFGIFGETGSGKTTILDAINFALYGDIERNPDKIDKINYNCDALEVSFSFDISSGGERRTYLVERTIKRKSGTHSAKLFEYKDGNSVAIADNVKSVNDKITEIIGINKEDFRKCIALPQGEFAQFVNSVPAERIELIERLFNLQKYGKALKAKLALRENEADSKLSLLEGGLSAFEEDTQEALEELETRHKALSDGRDQLDRRAKQAAEDYAAKKALAEQKKLYKAAAEKLAELEGKKPYFDRLIKKLPALSVCETVCASAETLQAVGSKLRTRREDCTRMSESAQKLRANLADIQKKISDGNFESELDNLLSRYNIMNGMMPLCEKFASDDAELKKCRVSYADMRSKLSECSAKCEKLRTSVGEKEKVLSAMPQLDIDDYFKNEFRGGILKDEYAKSLGYIKDLQAEVRTYADDTPLYDYIDRELTRKAKEYCDLILTVKDAKINVNEELANFRKKLEERKSREDEVNGLRTELGKYELQVKNFSERVTELRERGEKLSEEHKMLGTRLKEVFGKKTDYKRAVADARAAYNSKQNEKKRLDGELDRVRTAEAENAKNLAAAEAECKALEERLNAAKSEMEARLKDAGMSEVEECRALIGEYGDYKSALENSNRFTAEYASAKSEYARLGSIVGISDISDDAVSAALTLKTESEKELENCLREIAVTADRAKNLKERLNKKSELKKQYETARRERDLIGKLKSLLRDNKFMEYIANEHLVNISRAASKILIELTDGRYYLAYEDNNFCVGDNYNGGSLRKVKTLSGGETFLVSLSLALALSSTICNRSLKSIEFFFLDEGFGTLDGDLIDTVLGALEKLKNENFSIGLISHVEELKHRISSKITVNKATESHGSTISISC</sequence>
<keyword evidence="4" id="KW-0175">Coiled coil</keyword>
<organism evidence="6 7">
    <name type="scientific">Candidatus Coproplasma excrementigallinarum</name>
    <dbReference type="NCBI Taxonomy" id="2840747"/>
    <lineage>
        <taxon>Bacteria</taxon>
        <taxon>Bacillati</taxon>
        <taxon>Bacillota</taxon>
        <taxon>Clostridia</taxon>
        <taxon>Eubacteriales</taxon>
        <taxon>Candidatus Coproplasma</taxon>
    </lineage>
</organism>
<evidence type="ECO:0000256" key="3">
    <source>
        <dbReference type="ARBA" id="ARBA00013368"/>
    </source>
</evidence>
<dbReference type="Gene3D" id="3.40.50.300">
    <property type="entry name" value="P-loop containing nucleotide triphosphate hydrolases"/>
    <property type="match status" value="2"/>
</dbReference>
<name>A0A9D1MJF4_9FIRM</name>
<evidence type="ECO:0000313" key="6">
    <source>
        <dbReference type="EMBL" id="HIU61124.1"/>
    </source>
</evidence>
<proteinExistence type="inferred from homology"/>
<comment type="similarity">
    <text evidence="1">Belongs to the SMC family. SbcC subfamily.</text>
</comment>
<dbReference type="GO" id="GO:0006302">
    <property type="term" value="P:double-strand break repair"/>
    <property type="evidence" value="ECO:0007669"/>
    <property type="project" value="InterPro"/>
</dbReference>
<dbReference type="GO" id="GO:0016887">
    <property type="term" value="F:ATP hydrolysis activity"/>
    <property type="evidence" value="ECO:0007669"/>
    <property type="project" value="InterPro"/>
</dbReference>
<feature type="coiled-coil region" evidence="4">
    <location>
        <begin position="686"/>
        <end position="723"/>
    </location>
</feature>
<evidence type="ECO:0000259" key="5">
    <source>
        <dbReference type="Pfam" id="PF13476"/>
    </source>
</evidence>
<protein>
    <recommendedName>
        <fullName evidence="3">Nuclease SbcCD subunit C</fullName>
    </recommendedName>
</protein>
<dbReference type="PANTHER" id="PTHR32114:SF2">
    <property type="entry name" value="ABC TRANSPORTER ABCH.3"/>
    <property type="match status" value="1"/>
</dbReference>
<dbReference type="EMBL" id="DVNE01000004">
    <property type="protein sequence ID" value="HIU61124.1"/>
    <property type="molecule type" value="Genomic_DNA"/>
</dbReference>
<feature type="domain" description="Rad50/SbcC-type AAA" evidence="5">
    <location>
        <begin position="5"/>
        <end position="216"/>
    </location>
</feature>
<reference evidence="6" key="1">
    <citation type="submission" date="2020-10" db="EMBL/GenBank/DDBJ databases">
        <authorList>
            <person name="Gilroy R."/>
        </authorList>
    </citation>
    <scope>NUCLEOTIDE SEQUENCE</scope>
    <source>
        <strain evidence="6">CHK195-12923</strain>
    </source>
</reference>
<comment type="caution">
    <text evidence="6">The sequence shown here is derived from an EMBL/GenBank/DDBJ whole genome shotgun (WGS) entry which is preliminary data.</text>
</comment>
<evidence type="ECO:0000313" key="7">
    <source>
        <dbReference type="Proteomes" id="UP000824110"/>
    </source>
</evidence>
<evidence type="ECO:0000256" key="1">
    <source>
        <dbReference type="ARBA" id="ARBA00006930"/>
    </source>
</evidence>
<reference evidence="6" key="2">
    <citation type="journal article" date="2021" name="PeerJ">
        <title>Extensive microbial diversity within the chicken gut microbiome revealed by metagenomics and culture.</title>
        <authorList>
            <person name="Gilroy R."/>
            <person name="Ravi A."/>
            <person name="Getino M."/>
            <person name="Pursley I."/>
            <person name="Horton D.L."/>
            <person name="Alikhan N.F."/>
            <person name="Baker D."/>
            <person name="Gharbi K."/>
            <person name="Hall N."/>
            <person name="Watson M."/>
            <person name="Adriaenssens E.M."/>
            <person name="Foster-Nyarko E."/>
            <person name="Jarju S."/>
            <person name="Secka A."/>
            <person name="Antonio M."/>
            <person name="Oren A."/>
            <person name="Chaudhuri R.R."/>
            <person name="La Ragione R."/>
            <person name="Hildebrand F."/>
            <person name="Pallen M.J."/>
        </authorList>
    </citation>
    <scope>NUCLEOTIDE SEQUENCE</scope>
    <source>
        <strain evidence="6">CHK195-12923</strain>
    </source>
</reference>
<dbReference type="PANTHER" id="PTHR32114">
    <property type="entry name" value="ABC TRANSPORTER ABCH.3"/>
    <property type="match status" value="1"/>
</dbReference>
<dbReference type="InterPro" id="IPR027417">
    <property type="entry name" value="P-loop_NTPase"/>
</dbReference>
<dbReference type="Proteomes" id="UP000824110">
    <property type="component" value="Unassembled WGS sequence"/>
</dbReference>
<dbReference type="InterPro" id="IPR038729">
    <property type="entry name" value="Rad50/SbcC_AAA"/>
</dbReference>